<proteinExistence type="predicted"/>
<name>A0ABV9QRK7_9GAMM</name>
<dbReference type="SUPFAM" id="SSF56784">
    <property type="entry name" value="HAD-like"/>
    <property type="match status" value="1"/>
</dbReference>
<feature type="signal peptide" evidence="2">
    <location>
        <begin position="1"/>
        <end position="21"/>
    </location>
</feature>
<dbReference type="EMBL" id="JBHSHD010000002">
    <property type="protein sequence ID" value="MFC4819039.1"/>
    <property type="molecule type" value="Genomic_DNA"/>
</dbReference>
<dbReference type="PROSITE" id="PS51257">
    <property type="entry name" value="PROKAR_LIPOPROTEIN"/>
    <property type="match status" value="1"/>
</dbReference>
<dbReference type="PANTHER" id="PTHR31284">
    <property type="entry name" value="ACID PHOSPHATASE-LIKE PROTEIN"/>
    <property type="match status" value="1"/>
</dbReference>
<reference evidence="4" key="1">
    <citation type="journal article" date="2019" name="Int. J. Syst. Evol. Microbiol.">
        <title>The Global Catalogue of Microorganisms (GCM) 10K type strain sequencing project: providing services to taxonomists for standard genome sequencing and annotation.</title>
        <authorList>
            <consortium name="The Broad Institute Genomics Platform"/>
            <consortium name="The Broad Institute Genome Sequencing Center for Infectious Disease"/>
            <person name="Wu L."/>
            <person name="Ma J."/>
        </authorList>
    </citation>
    <scope>NUCLEOTIDE SEQUENCE [LARGE SCALE GENOMIC DNA]</scope>
    <source>
        <strain evidence="4">CCUG 30340</strain>
    </source>
</reference>
<feature type="chain" id="PRO_5045180999" evidence="2">
    <location>
        <begin position="22"/>
        <end position="293"/>
    </location>
</feature>
<dbReference type="SFLD" id="SFLDG01125">
    <property type="entry name" value="C1.1:_Acid_Phosphatase_Like"/>
    <property type="match status" value="1"/>
</dbReference>
<dbReference type="SFLD" id="SFLDS00003">
    <property type="entry name" value="Haloacid_Dehalogenase"/>
    <property type="match status" value="1"/>
</dbReference>
<dbReference type="RefSeq" id="WP_380018777.1">
    <property type="nucleotide sequence ID" value="NZ_JBHSHD010000002.1"/>
</dbReference>
<sequence length="293" mass="31963">MSKISASLVLSAALLAGCAGAPNARKAPVAPAPAVPAGPAANDNLNAVAWTQTAIEHDLIYREVYRQAGEKLAAALKDSKWDALPKGDRKGKLKGLKPAVIVDVDETVLDNSPYQARLIQSGGEFNEATWAQWCREKAARALPGALEFARLAAKRGVTVFYLSNRAQDLNEVTLENLREAGFPVAGDSAFLGLGTVVEGCEQNGSEKGCRRELVGRKYRVLMQFGDQIGDFVDVLNTPEGRRAAVEPYLDWVGQRWFVLPNPTYGSWEPALFNNEWSQAPELRRRAKMDALLK</sequence>
<keyword evidence="1 2" id="KW-0732">Signal</keyword>
<dbReference type="InterPro" id="IPR023214">
    <property type="entry name" value="HAD_sf"/>
</dbReference>
<keyword evidence="4" id="KW-1185">Reference proteome</keyword>
<evidence type="ECO:0000256" key="2">
    <source>
        <dbReference type="SAM" id="SignalP"/>
    </source>
</evidence>
<evidence type="ECO:0000313" key="3">
    <source>
        <dbReference type="EMBL" id="MFC4819039.1"/>
    </source>
</evidence>
<dbReference type="Proteomes" id="UP001595886">
    <property type="component" value="Unassembled WGS sequence"/>
</dbReference>
<keyword evidence="3" id="KW-0449">Lipoprotein</keyword>
<dbReference type="InterPro" id="IPR006423">
    <property type="entry name" value="Lipo_e_P4"/>
</dbReference>
<dbReference type="PIRSF" id="PIRSF019271">
    <property type="entry name" value="Acid_Ptase_C"/>
    <property type="match status" value="1"/>
</dbReference>
<dbReference type="Pfam" id="PF03767">
    <property type="entry name" value="Acid_phosphat_B"/>
    <property type="match status" value="1"/>
</dbReference>
<organism evidence="3 4">
    <name type="scientific">Dokdonella ginsengisoli</name>
    <dbReference type="NCBI Taxonomy" id="363846"/>
    <lineage>
        <taxon>Bacteria</taxon>
        <taxon>Pseudomonadati</taxon>
        <taxon>Pseudomonadota</taxon>
        <taxon>Gammaproteobacteria</taxon>
        <taxon>Lysobacterales</taxon>
        <taxon>Rhodanobacteraceae</taxon>
        <taxon>Dokdonella</taxon>
    </lineage>
</organism>
<comment type="caution">
    <text evidence="3">The sequence shown here is derived from an EMBL/GenBank/DDBJ whole genome shotgun (WGS) entry which is preliminary data.</text>
</comment>
<dbReference type="Gene3D" id="3.40.50.1000">
    <property type="entry name" value="HAD superfamily/HAD-like"/>
    <property type="match status" value="1"/>
</dbReference>
<dbReference type="InterPro" id="IPR005519">
    <property type="entry name" value="Acid_phosphat_B-like"/>
</dbReference>
<accession>A0ABV9QRK7</accession>
<evidence type="ECO:0000256" key="1">
    <source>
        <dbReference type="ARBA" id="ARBA00022729"/>
    </source>
</evidence>
<protein>
    <submittedName>
        <fullName evidence="3">5'-nucleotidase, lipoprotein e(P4) family</fullName>
    </submittedName>
</protein>
<gene>
    <name evidence="3" type="ORF">ACFO6Q_01815</name>
</gene>
<evidence type="ECO:0000313" key="4">
    <source>
        <dbReference type="Proteomes" id="UP001595886"/>
    </source>
</evidence>
<dbReference type="InterPro" id="IPR036412">
    <property type="entry name" value="HAD-like_sf"/>
</dbReference>
<dbReference type="PANTHER" id="PTHR31284:SF10">
    <property type="entry name" value="ACID PHOSPHATASE-LIKE PROTEIN"/>
    <property type="match status" value="1"/>
</dbReference>